<dbReference type="AlphaFoldDB" id="L8JUY3"/>
<dbReference type="Proteomes" id="UP000011135">
    <property type="component" value="Unassembled WGS sequence"/>
</dbReference>
<evidence type="ECO:0000313" key="3">
    <source>
        <dbReference type="Proteomes" id="UP000011135"/>
    </source>
</evidence>
<dbReference type="eggNOG" id="COG2067">
    <property type="taxonomic scope" value="Bacteria"/>
</dbReference>
<sequence>MVLFLALVEDGHAQIRSKQIRKNNKRIANFKGQKAWFGKDKRYSYLGVSFNALNYFGDLAPLSKKASTDISFTRPGVGIFFGYRFGPRYTLRAAFTYGTIRGDDFESADLNNENARYRYVRNLHFRNRIKELTVTAMFDLFSNEMTYISRAQWTPYVFAGVTVFHHNPQAFVPENSTLPEAGTWVDLQPLGTEGQFADLLETDANHGIKPYKNIQIAIPFGFGVRFKLNQVLDFSLESGVRYLFTDYLDDVSASYVDPGVFDNDLARLMSDLSQVPNAPVSGDPRQTDNPNVQEIMGNTITVVGRDGNSYTKIAGFGYEAPGNVRGNKNEKDLYFVTSLKVAFIIGAQFRRAKFR</sequence>
<accession>L8JUY3</accession>
<gene>
    <name evidence="2" type="ORF">C900_02725</name>
</gene>
<organism evidence="2 3">
    <name type="scientific">Fulvivirga imtechensis AK7</name>
    <dbReference type="NCBI Taxonomy" id="1237149"/>
    <lineage>
        <taxon>Bacteria</taxon>
        <taxon>Pseudomonadati</taxon>
        <taxon>Bacteroidota</taxon>
        <taxon>Cytophagia</taxon>
        <taxon>Cytophagales</taxon>
        <taxon>Fulvivirgaceae</taxon>
        <taxon>Fulvivirga</taxon>
    </lineage>
</organism>
<dbReference type="EMBL" id="AMZN01000040">
    <property type="protein sequence ID" value="ELR71384.1"/>
    <property type="molecule type" value="Genomic_DNA"/>
</dbReference>
<dbReference type="STRING" id="1237149.C900_02725"/>
<evidence type="ECO:0000313" key="2">
    <source>
        <dbReference type="EMBL" id="ELR71384.1"/>
    </source>
</evidence>
<name>L8JUY3_9BACT</name>
<dbReference type="InterPro" id="IPR045743">
    <property type="entry name" value="DUF6089"/>
</dbReference>
<dbReference type="InterPro" id="IPR011250">
    <property type="entry name" value="OMP/PagP_B-barrel"/>
</dbReference>
<dbReference type="PATRIC" id="fig|1237149.3.peg.2481"/>
<comment type="caution">
    <text evidence="2">The sequence shown here is derived from an EMBL/GenBank/DDBJ whole genome shotgun (WGS) entry which is preliminary data.</text>
</comment>
<dbReference type="Pfam" id="PF19573">
    <property type="entry name" value="DUF6089"/>
    <property type="match status" value="1"/>
</dbReference>
<dbReference type="SUPFAM" id="SSF56925">
    <property type="entry name" value="OMPA-like"/>
    <property type="match status" value="1"/>
</dbReference>
<evidence type="ECO:0000259" key="1">
    <source>
        <dbReference type="Pfam" id="PF19573"/>
    </source>
</evidence>
<protein>
    <recommendedName>
        <fullName evidence="1">DUF6089 domain-containing protein</fullName>
    </recommendedName>
</protein>
<keyword evidence="3" id="KW-1185">Reference proteome</keyword>
<proteinExistence type="predicted"/>
<reference evidence="2 3" key="1">
    <citation type="submission" date="2012-12" db="EMBL/GenBank/DDBJ databases">
        <title>Genome assembly of Fulvivirga imtechensis AK7.</title>
        <authorList>
            <person name="Nupur N."/>
            <person name="Khatri I."/>
            <person name="Kumar R."/>
            <person name="Subramanian S."/>
            <person name="Pinnaka A."/>
        </authorList>
    </citation>
    <scope>NUCLEOTIDE SEQUENCE [LARGE SCALE GENOMIC DNA]</scope>
    <source>
        <strain evidence="2 3">AK7</strain>
    </source>
</reference>
<feature type="domain" description="DUF6089" evidence="1">
    <location>
        <begin position="45"/>
        <end position="170"/>
    </location>
</feature>